<evidence type="ECO:0000313" key="3">
    <source>
        <dbReference type="Proteomes" id="UP001239397"/>
    </source>
</evidence>
<accession>A0A9Y2JNN1</accession>
<feature type="region of interest" description="Disordered" evidence="1">
    <location>
        <begin position="1"/>
        <end position="24"/>
    </location>
</feature>
<evidence type="ECO:0000313" key="2">
    <source>
        <dbReference type="EMBL" id="WIY01843.1"/>
    </source>
</evidence>
<proteinExistence type="predicted"/>
<sequence length="111" mass="11782">MTERPALKVIQGGTDAKDPDVSSPFDGNSISVTLSGFSAGLLERHRGGSDRPEMIVAALYKVLDEIRPLATDRERVRNVFAHPVAGTPAIVVGVVLPRASSLKSSPDTEES</sequence>
<dbReference type="RefSeq" id="WP_285998281.1">
    <property type="nucleotide sequence ID" value="NZ_CP127295.1"/>
</dbReference>
<dbReference type="AlphaFoldDB" id="A0A9Y2JNN1"/>
<name>A0A9Y2JNN1_9PSEU</name>
<gene>
    <name evidence="2" type="ORF">QRX60_48890</name>
</gene>
<protein>
    <submittedName>
        <fullName evidence="2">Uncharacterized protein</fullName>
    </submittedName>
</protein>
<dbReference type="EMBL" id="CP127295">
    <property type="protein sequence ID" value="WIY01843.1"/>
    <property type="molecule type" value="Genomic_DNA"/>
</dbReference>
<dbReference type="Proteomes" id="UP001239397">
    <property type="component" value="Chromosome"/>
</dbReference>
<reference evidence="2 3" key="1">
    <citation type="submission" date="2023-06" db="EMBL/GenBank/DDBJ databases">
        <authorList>
            <person name="Oyuntsetseg B."/>
            <person name="Kim S.B."/>
        </authorList>
    </citation>
    <scope>NUCLEOTIDE SEQUENCE [LARGE SCALE GENOMIC DNA]</scope>
    <source>
        <strain evidence="2 3">4-36</strain>
    </source>
</reference>
<organism evidence="2 3">
    <name type="scientific">Amycolatopsis mongoliensis</name>
    <dbReference type="NCBI Taxonomy" id="715475"/>
    <lineage>
        <taxon>Bacteria</taxon>
        <taxon>Bacillati</taxon>
        <taxon>Actinomycetota</taxon>
        <taxon>Actinomycetes</taxon>
        <taxon>Pseudonocardiales</taxon>
        <taxon>Pseudonocardiaceae</taxon>
        <taxon>Amycolatopsis</taxon>
    </lineage>
</organism>
<evidence type="ECO:0000256" key="1">
    <source>
        <dbReference type="SAM" id="MobiDB-lite"/>
    </source>
</evidence>
<keyword evidence="3" id="KW-1185">Reference proteome</keyword>
<dbReference type="KEGG" id="amog:QRX60_48890"/>